<evidence type="ECO:0000256" key="4">
    <source>
        <dbReference type="PROSITE-ProRule" id="PRU00335"/>
    </source>
</evidence>
<dbReference type="eggNOG" id="COG1309">
    <property type="taxonomic scope" value="Bacteria"/>
</dbReference>
<keyword evidence="1" id="KW-0805">Transcription regulation</keyword>
<organism evidence="6 7">
    <name type="scientific">Gordonia bronchialis (strain ATCC 25592 / DSM 43247 / BCRC 13721 / JCM 3198 / KCTC 3076 / NBRC 16047 / NCTC 10667)</name>
    <name type="common">Rhodococcus bronchialis</name>
    <dbReference type="NCBI Taxonomy" id="526226"/>
    <lineage>
        <taxon>Bacteria</taxon>
        <taxon>Bacillati</taxon>
        <taxon>Actinomycetota</taxon>
        <taxon>Actinomycetes</taxon>
        <taxon>Mycobacteriales</taxon>
        <taxon>Gordoniaceae</taxon>
        <taxon>Gordonia</taxon>
    </lineage>
</organism>
<dbReference type="RefSeq" id="WP_012833646.1">
    <property type="nucleotide sequence ID" value="NC_013441.1"/>
</dbReference>
<gene>
    <name evidence="6" type="ordered locus">Gbro_1828</name>
</gene>
<dbReference type="PRINTS" id="PR00455">
    <property type="entry name" value="HTHTETR"/>
</dbReference>
<dbReference type="AlphaFoldDB" id="D0L8R7"/>
<dbReference type="EMBL" id="CP001802">
    <property type="protein sequence ID" value="ACY21084.1"/>
    <property type="molecule type" value="Genomic_DNA"/>
</dbReference>
<evidence type="ECO:0000256" key="2">
    <source>
        <dbReference type="ARBA" id="ARBA00023125"/>
    </source>
</evidence>
<dbReference type="SUPFAM" id="SSF48498">
    <property type="entry name" value="Tetracyclin repressor-like, C-terminal domain"/>
    <property type="match status" value="1"/>
</dbReference>
<dbReference type="SUPFAM" id="SSF46689">
    <property type="entry name" value="Homeodomain-like"/>
    <property type="match status" value="1"/>
</dbReference>
<dbReference type="Pfam" id="PF00440">
    <property type="entry name" value="TetR_N"/>
    <property type="match status" value="1"/>
</dbReference>
<dbReference type="InterPro" id="IPR050109">
    <property type="entry name" value="HTH-type_TetR-like_transc_reg"/>
</dbReference>
<dbReference type="Proteomes" id="UP000001219">
    <property type="component" value="Chromosome"/>
</dbReference>
<name>D0L8R7_GORB4</name>
<reference evidence="7" key="1">
    <citation type="submission" date="2009-10" db="EMBL/GenBank/DDBJ databases">
        <title>The complete chromosome of Gordonia bronchialis DSM 43247.</title>
        <authorList>
            <consortium name="US DOE Joint Genome Institute (JGI-PGF)"/>
            <person name="Lucas S."/>
            <person name="Copeland A."/>
            <person name="Lapidus A."/>
            <person name="Glavina del Rio T."/>
            <person name="Dalin E."/>
            <person name="Tice H."/>
            <person name="Bruce D."/>
            <person name="Goodwin L."/>
            <person name="Pitluck S."/>
            <person name="Kyrpides N."/>
            <person name="Mavromatis K."/>
            <person name="Ivanova N."/>
            <person name="Ovchinnikova G."/>
            <person name="Saunders E."/>
            <person name="Brettin T."/>
            <person name="Detter J.C."/>
            <person name="Han C."/>
            <person name="Larimer F."/>
            <person name="Land M."/>
            <person name="Hauser L."/>
            <person name="Markowitz V."/>
            <person name="Cheng J.-F."/>
            <person name="Hugenholtz P."/>
            <person name="Woyke T."/>
            <person name="Wu D."/>
            <person name="Jando M."/>
            <person name="Schneider S."/>
            <person name="Goeker M."/>
            <person name="Klenk H.-P."/>
            <person name="Eisen J.A."/>
        </authorList>
    </citation>
    <scope>NUCLEOTIDE SEQUENCE [LARGE SCALE GENOMIC DNA]</scope>
    <source>
        <strain evidence="7">ATCC 25592 / DSM 43247 / BCRC 13721 / JCM 3198 / KCTC 3076 / NBRC 16047 / NCTC 10667</strain>
    </source>
</reference>
<evidence type="ECO:0000313" key="7">
    <source>
        <dbReference type="Proteomes" id="UP000001219"/>
    </source>
</evidence>
<keyword evidence="3" id="KW-0804">Transcription</keyword>
<dbReference type="GO" id="GO:0000976">
    <property type="term" value="F:transcription cis-regulatory region binding"/>
    <property type="evidence" value="ECO:0007669"/>
    <property type="project" value="TreeGrafter"/>
</dbReference>
<evidence type="ECO:0000259" key="5">
    <source>
        <dbReference type="PROSITE" id="PS50977"/>
    </source>
</evidence>
<dbReference type="InterPro" id="IPR009057">
    <property type="entry name" value="Homeodomain-like_sf"/>
</dbReference>
<proteinExistence type="predicted"/>
<reference evidence="6 7" key="2">
    <citation type="journal article" date="2010" name="Stand. Genomic Sci.">
        <title>Complete genome sequence of Gordonia bronchialis type strain (3410).</title>
        <authorList>
            <person name="Ivanova N."/>
            <person name="Sikorski J."/>
            <person name="Jando M."/>
            <person name="Lapidus A."/>
            <person name="Nolan M."/>
            <person name="Lucas S."/>
            <person name="Del Rio T.G."/>
            <person name="Tice H."/>
            <person name="Copeland A."/>
            <person name="Cheng J.F."/>
            <person name="Chen F."/>
            <person name="Bruce D."/>
            <person name="Goodwin L."/>
            <person name="Pitluck S."/>
            <person name="Mavromatis K."/>
            <person name="Ovchinnikova G."/>
            <person name="Pati A."/>
            <person name="Chen A."/>
            <person name="Palaniappan K."/>
            <person name="Land M."/>
            <person name="Hauser L."/>
            <person name="Chang Y.J."/>
            <person name="Jeffries C.D."/>
            <person name="Chain P."/>
            <person name="Saunders E."/>
            <person name="Han C."/>
            <person name="Detter J.C."/>
            <person name="Brettin T."/>
            <person name="Rohde M."/>
            <person name="Goker M."/>
            <person name="Bristow J."/>
            <person name="Eisen J.A."/>
            <person name="Markowitz V."/>
            <person name="Hugenholtz P."/>
            <person name="Klenk H.P."/>
            <person name="Kyrpides N.C."/>
        </authorList>
    </citation>
    <scope>NUCLEOTIDE SEQUENCE [LARGE SCALE GENOMIC DNA]</scope>
    <source>
        <strain evidence="7">ATCC 25592 / DSM 43247 / BCRC 13721 / JCM 3198 / KCTC 3076 / NBRC 16047 / NCTC 10667</strain>
    </source>
</reference>
<dbReference type="PANTHER" id="PTHR30055">
    <property type="entry name" value="HTH-TYPE TRANSCRIPTIONAL REGULATOR RUTR"/>
    <property type="match status" value="1"/>
</dbReference>
<dbReference type="InterPro" id="IPR036271">
    <property type="entry name" value="Tet_transcr_reg_TetR-rel_C_sf"/>
</dbReference>
<keyword evidence="7" id="KW-1185">Reference proteome</keyword>
<protein>
    <submittedName>
        <fullName evidence="6">Regulatory protein TetR</fullName>
    </submittedName>
</protein>
<dbReference type="InterPro" id="IPR001647">
    <property type="entry name" value="HTH_TetR"/>
</dbReference>
<evidence type="ECO:0000313" key="6">
    <source>
        <dbReference type="EMBL" id="ACY21084.1"/>
    </source>
</evidence>
<dbReference type="GO" id="GO:0003700">
    <property type="term" value="F:DNA-binding transcription factor activity"/>
    <property type="evidence" value="ECO:0007669"/>
    <property type="project" value="TreeGrafter"/>
</dbReference>
<feature type="DNA-binding region" description="H-T-H motif" evidence="4">
    <location>
        <begin position="32"/>
        <end position="51"/>
    </location>
</feature>
<evidence type="ECO:0000256" key="1">
    <source>
        <dbReference type="ARBA" id="ARBA00023015"/>
    </source>
</evidence>
<dbReference type="HOGENOM" id="CLU_069356_26_1_11"/>
<dbReference type="Gene3D" id="1.10.357.10">
    <property type="entry name" value="Tetracycline Repressor, domain 2"/>
    <property type="match status" value="1"/>
</dbReference>
<evidence type="ECO:0000256" key="3">
    <source>
        <dbReference type="ARBA" id="ARBA00023163"/>
    </source>
</evidence>
<sequence>MTRRGRPPKTSREEIIAATLDVLRERGLARLTTREIASRMGISEGSIFYHFGDRQGLLEAVFSATLHPVLEFKTAPLQAPPTVAELRNGLLAITDNVGAFLDAGLDVLLASQADAELRDDLFAVMAENDHGPHHSITTIANFIRAAQDSGLVDHGADADALAYLLIGSVFLRCTQPRLTGHEKGRVDNEAVVDTVMYALGARADAQS</sequence>
<keyword evidence="2 4" id="KW-0238">DNA-binding</keyword>
<dbReference type="KEGG" id="gbr:Gbro_1828"/>
<dbReference type="PROSITE" id="PS50977">
    <property type="entry name" value="HTH_TETR_2"/>
    <property type="match status" value="1"/>
</dbReference>
<dbReference type="PANTHER" id="PTHR30055:SF234">
    <property type="entry name" value="HTH-TYPE TRANSCRIPTIONAL REGULATOR BETI"/>
    <property type="match status" value="1"/>
</dbReference>
<accession>D0L8R7</accession>
<feature type="domain" description="HTH tetR-type" evidence="5">
    <location>
        <begin position="9"/>
        <end position="69"/>
    </location>
</feature>